<evidence type="ECO:0000313" key="4">
    <source>
        <dbReference type="EMBL" id="ETO31483.1"/>
    </source>
</evidence>
<dbReference type="CDD" id="cd02947">
    <property type="entry name" value="TRX_family"/>
    <property type="match status" value="1"/>
</dbReference>
<reference evidence="4 5" key="1">
    <citation type="journal article" date="2013" name="Curr. Biol.">
        <title>The Genome of the Foraminiferan Reticulomyxa filosa.</title>
        <authorList>
            <person name="Glockner G."/>
            <person name="Hulsmann N."/>
            <person name="Schleicher M."/>
            <person name="Noegel A.A."/>
            <person name="Eichinger L."/>
            <person name="Gallinger C."/>
            <person name="Pawlowski J."/>
            <person name="Sierra R."/>
            <person name="Euteneuer U."/>
            <person name="Pillet L."/>
            <person name="Moustafa A."/>
            <person name="Platzer M."/>
            <person name="Groth M."/>
            <person name="Szafranski K."/>
            <person name="Schliwa M."/>
        </authorList>
    </citation>
    <scope>NUCLEOTIDE SEQUENCE [LARGE SCALE GENOMIC DNA]</scope>
</reference>
<feature type="domain" description="Thioredoxin" evidence="3">
    <location>
        <begin position="163"/>
        <end position="222"/>
    </location>
</feature>
<accession>X6P018</accession>
<comment type="caution">
    <text evidence="4">The sequence shown here is derived from an EMBL/GenBank/DDBJ whole genome shotgun (WGS) entry which is preliminary data.</text>
</comment>
<dbReference type="Gene3D" id="3.40.30.10">
    <property type="entry name" value="Glutaredoxin"/>
    <property type="match status" value="1"/>
</dbReference>
<dbReference type="InterPro" id="IPR013766">
    <property type="entry name" value="Thioredoxin_domain"/>
</dbReference>
<evidence type="ECO:0000259" key="3">
    <source>
        <dbReference type="Pfam" id="PF00085"/>
    </source>
</evidence>
<gene>
    <name evidence="4" type="ORF">RFI_05638</name>
</gene>
<evidence type="ECO:0000256" key="2">
    <source>
        <dbReference type="SAM" id="Phobius"/>
    </source>
</evidence>
<dbReference type="InterPro" id="IPR036249">
    <property type="entry name" value="Thioredoxin-like_sf"/>
</dbReference>
<keyword evidence="2" id="KW-1133">Transmembrane helix</keyword>
<feature type="region of interest" description="Disordered" evidence="1">
    <location>
        <begin position="104"/>
        <end position="147"/>
    </location>
</feature>
<name>X6P018_RETFI</name>
<feature type="compositionally biased region" description="Basic and acidic residues" evidence="1">
    <location>
        <begin position="133"/>
        <end position="147"/>
    </location>
</feature>
<evidence type="ECO:0000256" key="1">
    <source>
        <dbReference type="SAM" id="MobiDB-lite"/>
    </source>
</evidence>
<keyword evidence="5" id="KW-1185">Reference proteome</keyword>
<organism evidence="4 5">
    <name type="scientific">Reticulomyxa filosa</name>
    <dbReference type="NCBI Taxonomy" id="46433"/>
    <lineage>
        <taxon>Eukaryota</taxon>
        <taxon>Sar</taxon>
        <taxon>Rhizaria</taxon>
        <taxon>Retaria</taxon>
        <taxon>Foraminifera</taxon>
        <taxon>Monothalamids</taxon>
        <taxon>Reticulomyxidae</taxon>
        <taxon>Reticulomyxa</taxon>
    </lineage>
</organism>
<feature type="compositionally biased region" description="Polar residues" evidence="1">
    <location>
        <begin position="106"/>
        <end position="132"/>
    </location>
</feature>
<feature type="transmembrane region" description="Helical" evidence="2">
    <location>
        <begin position="46"/>
        <end position="69"/>
    </location>
</feature>
<keyword evidence="2" id="KW-0472">Membrane</keyword>
<proteinExistence type="predicted"/>
<dbReference type="EMBL" id="ASPP01004899">
    <property type="protein sequence ID" value="ETO31483.1"/>
    <property type="molecule type" value="Genomic_DNA"/>
</dbReference>
<dbReference type="Proteomes" id="UP000023152">
    <property type="component" value="Unassembled WGS sequence"/>
</dbReference>
<dbReference type="Pfam" id="PF00085">
    <property type="entry name" value="Thioredoxin"/>
    <property type="match status" value="1"/>
</dbReference>
<keyword evidence="2" id="KW-0812">Transmembrane</keyword>
<protein>
    <submittedName>
        <fullName evidence="4">Thioredoxin</fullName>
    </submittedName>
</protein>
<dbReference type="OrthoDB" id="10263751at2759"/>
<sequence length="225" mass="25258">MNIIAVTKIKLTDLHHTLALNDQILQLLNYWFCLIIFFGHKNILKMPIICIGPVCVPITAILPILLLVLRPIYDRLPKTWQDTIDHNVKSAQKGLNHLIRKFGFGNKQSKPNEATQETSKPTTIDNGSGTETQNKKEPEASGNEPRDVITELSSEKEWAETLADKLANDNKDKARVKKIDIGKFDDLAVELGVSALPTYHLYKQGKLIKSISGADSDLVQFFQEL</sequence>
<dbReference type="AlphaFoldDB" id="X6P018"/>
<dbReference type="SUPFAM" id="SSF52833">
    <property type="entry name" value="Thioredoxin-like"/>
    <property type="match status" value="1"/>
</dbReference>
<evidence type="ECO:0000313" key="5">
    <source>
        <dbReference type="Proteomes" id="UP000023152"/>
    </source>
</evidence>